<dbReference type="Proteomes" id="UP000467840">
    <property type="component" value="Chromosome 3"/>
</dbReference>
<dbReference type="FunFam" id="3.10.20.90:FF:000058">
    <property type="entry name" value="Octicosapeptide/phox/Bem1p domain kinase superfamily protein"/>
    <property type="match status" value="1"/>
</dbReference>
<dbReference type="AlphaFoldDB" id="A0A6A6KBZ1"/>
<comment type="caution">
    <text evidence="2">The sequence shown here is derived from an EMBL/GenBank/DDBJ whole genome shotgun (WGS) entry which is preliminary data.</text>
</comment>
<dbReference type="PANTHER" id="PTHR31066">
    <property type="entry name" value="OS05G0427100 PROTEIN-RELATED"/>
    <property type="match status" value="1"/>
</dbReference>
<dbReference type="Gene3D" id="3.10.20.90">
    <property type="entry name" value="Phosphatidylinositol 3-kinase Catalytic Subunit, Chain A, domain 1"/>
    <property type="match status" value="1"/>
</dbReference>
<dbReference type="SUPFAM" id="SSF54277">
    <property type="entry name" value="CAD &amp; PB1 domains"/>
    <property type="match status" value="1"/>
</dbReference>
<evidence type="ECO:0000259" key="1">
    <source>
        <dbReference type="SMART" id="SM00666"/>
    </source>
</evidence>
<proteinExistence type="predicted"/>
<dbReference type="PANTHER" id="PTHR31066:SF97">
    <property type="entry name" value="OS03G0401100 PROTEIN"/>
    <property type="match status" value="1"/>
</dbReference>
<feature type="domain" description="PB1" evidence="1">
    <location>
        <begin position="136"/>
        <end position="223"/>
    </location>
</feature>
<dbReference type="InterPro" id="IPR000270">
    <property type="entry name" value="PB1_dom"/>
</dbReference>
<protein>
    <recommendedName>
        <fullName evidence="1">PB1 domain-containing protein</fullName>
    </recommendedName>
</protein>
<dbReference type="CDD" id="cd06410">
    <property type="entry name" value="PB1_UP2"/>
    <property type="match status" value="1"/>
</dbReference>
<dbReference type="SMART" id="SM00666">
    <property type="entry name" value="PB1"/>
    <property type="match status" value="1"/>
</dbReference>
<sequence>MTRETPDNSGQHFYGDMTKVVSGNGAAEDRNVNNICAQTGEEFSTEFLRDRIALRRVADQNQLTQVVSNYNQKHQVFYEDLSSIHESHRKGSEYNALDFVPRTGYAVEVESRQFWKVLSGKMKFLCSFGGRILPRPSDGKLRYVGGETRIISIRKNVTWDELAKKTFAICNQSHTIKYQLPGEDLDALISVCSNEDLHHMIEEYQEIEWNGGSQRLRIFLISSSESDSPNSFEGRTPQQSDCDYQYVFAVNGMPDQESSSGQGLASQPIHLRNASDLVLLFIKTLLLPFLH</sequence>
<dbReference type="InterPro" id="IPR053198">
    <property type="entry name" value="Gynoecium_Dev_Regulator"/>
</dbReference>
<dbReference type="Pfam" id="PF00564">
    <property type="entry name" value="PB1"/>
    <property type="match status" value="1"/>
</dbReference>
<evidence type="ECO:0000313" key="3">
    <source>
        <dbReference type="Proteomes" id="UP000467840"/>
    </source>
</evidence>
<organism evidence="2 3">
    <name type="scientific">Hevea brasiliensis</name>
    <name type="common">Para rubber tree</name>
    <name type="synonym">Siphonia brasiliensis</name>
    <dbReference type="NCBI Taxonomy" id="3981"/>
    <lineage>
        <taxon>Eukaryota</taxon>
        <taxon>Viridiplantae</taxon>
        <taxon>Streptophyta</taxon>
        <taxon>Embryophyta</taxon>
        <taxon>Tracheophyta</taxon>
        <taxon>Spermatophyta</taxon>
        <taxon>Magnoliopsida</taxon>
        <taxon>eudicotyledons</taxon>
        <taxon>Gunneridae</taxon>
        <taxon>Pentapetalae</taxon>
        <taxon>rosids</taxon>
        <taxon>fabids</taxon>
        <taxon>Malpighiales</taxon>
        <taxon>Euphorbiaceae</taxon>
        <taxon>Crotonoideae</taxon>
        <taxon>Micrandreae</taxon>
        <taxon>Hevea</taxon>
    </lineage>
</organism>
<keyword evidence="3" id="KW-1185">Reference proteome</keyword>
<accession>A0A6A6KBZ1</accession>
<gene>
    <name evidence="2" type="ORF">GH714_006092</name>
</gene>
<dbReference type="EMBL" id="JAAGAX010000017">
    <property type="protein sequence ID" value="KAF2285633.1"/>
    <property type="molecule type" value="Genomic_DNA"/>
</dbReference>
<name>A0A6A6KBZ1_HEVBR</name>
<reference evidence="2 3" key="1">
    <citation type="journal article" date="2020" name="Mol. Plant">
        <title>The Chromosome-Based Rubber Tree Genome Provides New Insights into Spurge Genome Evolution and Rubber Biosynthesis.</title>
        <authorList>
            <person name="Liu J."/>
            <person name="Shi C."/>
            <person name="Shi C.C."/>
            <person name="Li W."/>
            <person name="Zhang Q.J."/>
            <person name="Zhang Y."/>
            <person name="Li K."/>
            <person name="Lu H.F."/>
            <person name="Shi C."/>
            <person name="Zhu S.T."/>
            <person name="Xiao Z.Y."/>
            <person name="Nan H."/>
            <person name="Yue Y."/>
            <person name="Zhu X.G."/>
            <person name="Wu Y."/>
            <person name="Hong X.N."/>
            <person name="Fan G.Y."/>
            <person name="Tong Y."/>
            <person name="Zhang D."/>
            <person name="Mao C.L."/>
            <person name="Liu Y.L."/>
            <person name="Hao S.J."/>
            <person name="Liu W.Q."/>
            <person name="Lv M.Q."/>
            <person name="Zhang H.B."/>
            <person name="Liu Y."/>
            <person name="Hu-Tang G.R."/>
            <person name="Wang J.P."/>
            <person name="Wang J.H."/>
            <person name="Sun Y.H."/>
            <person name="Ni S.B."/>
            <person name="Chen W.B."/>
            <person name="Zhang X.C."/>
            <person name="Jiao Y.N."/>
            <person name="Eichler E.E."/>
            <person name="Li G.H."/>
            <person name="Liu X."/>
            <person name="Gao L.Z."/>
        </authorList>
    </citation>
    <scope>NUCLEOTIDE SEQUENCE [LARGE SCALE GENOMIC DNA]</scope>
    <source>
        <strain evidence="3">cv. GT1</strain>
        <tissue evidence="2">Leaf</tissue>
    </source>
</reference>
<evidence type="ECO:0000313" key="2">
    <source>
        <dbReference type="EMBL" id="KAF2285633.1"/>
    </source>
</evidence>